<accession>A0A9I9CHD0</accession>
<dbReference type="AlphaFoldDB" id="A0A9I9CHD0"/>
<proteinExistence type="predicted"/>
<dbReference type="EnsemblPlants" id="MELO3C003613.2.1">
    <property type="protein sequence ID" value="MELO3C003613.2.1"/>
    <property type="gene ID" value="MELO3C003613.2"/>
</dbReference>
<dbReference type="Gramene" id="MELO3C003613.2.1">
    <property type="protein sequence ID" value="MELO3C003613.2.1"/>
    <property type="gene ID" value="MELO3C003613.2"/>
</dbReference>
<evidence type="ECO:0000313" key="1">
    <source>
        <dbReference type="EnsemblPlants" id="MELO3C003613.2.1"/>
    </source>
</evidence>
<sequence length="86" mass="10521">MASNMAREWRRGLHKWDGRHYLRRMVRHVRGFWWHERQHNRMDYIFRRCPKAVEPFIHDSIDPSIDDDIKIGGCLLRLICIISCVF</sequence>
<name>A0A9I9CHD0_CUCME</name>
<protein>
    <submittedName>
        <fullName evidence="1">Uncharacterized protein</fullName>
    </submittedName>
</protein>
<organism evidence="1">
    <name type="scientific">Cucumis melo</name>
    <name type="common">Muskmelon</name>
    <dbReference type="NCBI Taxonomy" id="3656"/>
    <lineage>
        <taxon>Eukaryota</taxon>
        <taxon>Viridiplantae</taxon>
        <taxon>Streptophyta</taxon>
        <taxon>Embryophyta</taxon>
        <taxon>Tracheophyta</taxon>
        <taxon>Spermatophyta</taxon>
        <taxon>Magnoliopsida</taxon>
        <taxon>eudicotyledons</taxon>
        <taxon>Gunneridae</taxon>
        <taxon>Pentapetalae</taxon>
        <taxon>rosids</taxon>
        <taxon>fabids</taxon>
        <taxon>Cucurbitales</taxon>
        <taxon>Cucurbitaceae</taxon>
        <taxon>Benincaseae</taxon>
        <taxon>Cucumis</taxon>
    </lineage>
</organism>
<reference evidence="1" key="1">
    <citation type="submission" date="2023-03" db="UniProtKB">
        <authorList>
            <consortium name="EnsemblPlants"/>
        </authorList>
    </citation>
    <scope>IDENTIFICATION</scope>
</reference>